<evidence type="ECO:0000256" key="1">
    <source>
        <dbReference type="SAM" id="SignalP"/>
    </source>
</evidence>
<reference evidence="2 3" key="1">
    <citation type="submission" date="2021-02" db="EMBL/GenBank/DDBJ databases">
        <authorList>
            <person name="Lee D.-H."/>
        </authorList>
    </citation>
    <scope>NUCLEOTIDE SEQUENCE [LARGE SCALE GENOMIC DNA]</scope>
    <source>
        <strain evidence="2 3">UL073</strain>
    </source>
</reference>
<name>A0ABS2IFZ2_9GAMM</name>
<proteinExistence type="predicted"/>
<accession>A0ABS2IFZ2</accession>
<organism evidence="2 3">
    <name type="scientific">Zestomonas insulae</name>
    <dbReference type="NCBI Taxonomy" id="2809017"/>
    <lineage>
        <taxon>Bacteria</taxon>
        <taxon>Pseudomonadati</taxon>
        <taxon>Pseudomonadota</taxon>
        <taxon>Gammaproteobacteria</taxon>
        <taxon>Pseudomonadales</taxon>
        <taxon>Pseudomonadaceae</taxon>
        <taxon>Zestomonas</taxon>
    </lineage>
</organism>
<dbReference type="Proteomes" id="UP000717995">
    <property type="component" value="Unassembled WGS sequence"/>
</dbReference>
<gene>
    <name evidence="2" type="ORF">JQX08_14890</name>
</gene>
<comment type="caution">
    <text evidence="2">The sequence shown here is derived from an EMBL/GenBank/DDBJ whole genome shotgun (WGS) entry which is preliminary data.</text>
</comment>
<sequence length="191" mass="19397">MRSLLFMSLGALLIGPALADNATPQMNATIQAAGQAYRGNLMTNQAAGDQQQQVNARAIGAGDHSQTAIRVQQANTAIGNRTVDARASIGGAAYSQGSGVVGVNQGAGVANQQINAFRLELNAPPESLDDSALAQNAAPVTNSGVGVPQSGERTVEMDDGAFAGSRGVVQLNQSAGVGNRTANNLSIRVVD</sequence>
<dbReference type="RefSeq" id="WP_205349182.1">
    <property type="nucleotide sequence ID" value="NZ_JAFEUP010000004.1"/>
</dbReference>
<keyword evidence="3" id="KW-1185">Reference proteome</keyword>
<feature type="signal peptide" evidence="1">
    <location>
        <begin position="1"/>
        <end position="19"/>
    </location>
</feature>
<evidence type="ECO:0000313" key="2">
    <source>
        <dbReference type="EMBL" id="MBM7061996.1"/>
    </source>
</evidence>
<keyword evidence="1" id="KW-0732">Signal</keyword>
<feature type="chain" id="PRO_5045283888" evidence="1">
    <location>
        <begin position="20"/>
        <end position="191"/>
    </location>
</feature>
<evidence type="ECO:0000313" key="3">
    <source>
        <dbReference type="Proteomes" id="UP000717995"/>
    </source>
</evidence>
<dbReference type="EMBL" id="JAFEUP010000004">
    <property type="protein sequence ID" value="MBM7061996.1"/>
    <property type="molecule type" value="Genomic_DNA"/>
</dbReference>
<protein>
    <submittedName>
        <fullName evidence="2">Adhesin</fullName>
    </submittedName>
</protein>